<keyword evidence="1" id="KW-1133">Transmembrane helix</keyword>
<gene>
    <name evidence="2" type="ORF">I6N95_26310</name>
</gene>
<dbReference type="RefSeq" id="WP_209533059.1">
    <property type="nucleotide sequence ID" value="NZ_JAEEGA010000031.1"/>
</dbReference>
<dbReference type="AlphaFoldDB" id="A0A940PKH3"/>
<name>A0A940PKH3_9ENTE</name>
<keyword evidence="3" id="KW-1185">Reference proteome</keyword>
<organism evidence="2 3">
    <name type="scientific">Vagococcus allomyrinae</name>
    <dbReference type="NCBI Taxonomy" id="2794353"/>
    <lineage>
        <taxon>Bacteria</taxon>
        <taxon>Bacillati</taxon>
        <taxon>Bacillota</taxon>
        <taxon>Bacilli</taxon>
        <taxon>Lactobacillales</taxon>
        <taxon>Enterococcaceae</taxon>
        <taxon>Vagococcus</taxon>
    </lineage>
</organism>
<accession>A0A940PKH3</accession>
<feature type="transmembrane region" description="Helical" evidence="1">
    <location>
        <begin position="70"/>
        <end position="93"/>
    </location>
</feature>
<protein>
    <submittedName>
        <fullName evidence="2">Uncharacterized protein</fullName>
    </submittedName>
</protein>
<dbReference type="EMBL" id="JAEEGA010000031">
    <property type="protein sequence ID" value="MBP1044528.1"/>
    <property type="molecule type" value="Genomic_DNA"/>
</dbReference>
<evidence type="ECO:0000313" key="3">
    <source>
        <dbReference type="Proteomes" id="UP000674938"/>
    </source>
</evidence>
<feature type="transmembrane region" description="Helical" evidence="1">
    <location>
        <begin position="139"/>
        <end position="158"/>
    </location>
</feature>
<keyword evidence="1" id="KW-0472">Membrane</keyword>
<feature type="transmembrane region" description="Helical" evidence="1">
    <location>
        <begin position="39"/>
        <end position="58"/>
    </location>
</feature>
<feature type="transmembrane region" description="Helical" evidence="1">
    <location>
        <begin position="189"/>
        <end position="208"/>
    </location>
</feature>
<feature type="transmembrane region" description="Helical" evidence="1">
    <location>
        <begin position="105"/>
        <end position="133"/>
    </location>
</feature>
<comment type="caution">
    <text evidence="2">The sequence shown here is derived from an EMBL/GenBank/DDBJ whole genome shotgun (WGS) entry which is preliminary data.</text>
</comment>
<reference evidence="2" key="1">
    <citation type="submission" date="2020-12" db="EMBL/GenBank/DDBJ databases">
        <title>Vagococcus allomyrinae sp. nov. and Enterococcus lavae sp. nov., isolated from the larvae of Allomyrina dichotoma.</title>
        <authorList>
            <person name="Lee S.D."/>
        </authorList>
    </citation>
    <scope>NUCLEOTIDE SEQUENCE</scope>
    <source>
        <strain evidence="2">BWB3-3</strain>
    </source>
</reference>
<evidence type="ECO:0000256" key="1">
    <source>
        <dbReference type="SAM" id="Phobius"/>
    </source>
</evidence>
<evidence type="ECO:0000313" key="2">
    <source>
        <dbReference type="EMBL" id="MBP1044528.1"/>
    </source>
</evidence>
<keyword evidence="1" id="KW-0812">Transmembrane</keyword>
<proteinExistence type="predicted"/>
<feature type="transmembrane region" description="Helical" evidence="1">
    <location>
        <begin position="220"/>
        <end position="244"/>
    </location>
</feature>
<dbReference type="Proteomes" id="UP000674938">
    <property type="component" value="Unassembled WGS sequence"/>
</dbReference>
<sequence>MKKMMFNASFDESNHLVTEKYIESCIQNASGKVIAKRTAGVIAILFFSVGTYYFSIFIESYFTDDPIGTGVILPTIFGYVWHVMAVIILLGYVTNLFRYRHKKLIISLVFMEWITAAMLLFIIIALLCMISVANIVMGSYFPTVIYFFITIMIVYSQIINYDKTISETLYTNESYINKFITFYDKFSKLGKRFGSIIVIVLFFLNRQFNKNLQNLGGDSFIRQVAGFLSPFIMLIALIVLFYLAQEIMQGYYLNQYYEDYRELYDGSKKVWYGPRSKEYREAVASGEEE</sequence>